<feature type="transmembrane region" description="Helical" evidence="6">
    <location>
        <begin position="176"/>
        <end position="196"/>
    </location>
</feature>
<keyword evidence="2" id="KW-0813">Transport</keyword>
<feature type="transmembrane region" description="Helical" evidence="6">
    <location>
        <begin position="115"/>
        <end position="137"/>
    </location>
</feature>
<feature type="transmembrane region" description="Helical" evidence="6">
    <location>
        <begin position="376"/>
        <end position="399"/>
    </location>
</feature>
<feature type="transmembrane region" description="Helical" evidence="6">
    <location>
        <begin position="283"/>
        <end position="307"/>
    </location>
</feature>
<dbReference type="InterPro" id="IPR020846">
    <property type="entry name" value="MFS_dom"/>
</dbReference>
<dbReference type="GO" id="GO:0022857">
    <property type="term" value="F:transmembrane transporter activity"/>
    <property type="evidence" value="ECO:0007669"/>
    <property type="project" value="InterPro"/>
</dbReference>
<name>A0A2Z5G434_9BACT</name>
<evidence type="ECO:0000256" key="5">
    <source>
        <dbReference type="ARBA" id="ARBA00023136"/>
    </source>
</evidence>
<protein>
    <submittedName>
        <fullName evidence="8">Permeases of the major facilitator superfamily</fullName>
    </submittedName>
</protein>
<evidence type="ECO:0000256" key="4">
    <source>
        <dbReference type="ARBA" id="ARBA00022989"/>
    </source>
</evidence>
<dbReference type="PROSITE" id="PS50850">
    <property type="entry name" value="MFS"/>
    <property type="match status" value="1"/>
</dbReference>
<dbReference type="KEGG" id="abas:ACPOL_4200"/>
<dbReference type="SUPFAM" id="SSF103473">
    <property type="entry name" value="MFS general substrate transporter"/>
    <property type="match status" value="1"/>
</dbReference>
<dbReference type="PANTHER" id="PTHR42718">
    <property type="entry name" value="MAJOR FACILITATOR SUPERFAMILY MULTIDRUG TRANSPORTER MFSC"/>
    <property type="match status" value="1"/>
</dbReference>
<feature type="transmembrane region" description="Helical" evidence="6">
    <location>
        <begin position="62"/>
        <end position="83"/>
    </location>
</feature>
<feature type="domain" description="Major facilitator superfamily (MFS) profile" evidence="7">
    <location>
        <begin position="24"/>
        <end position="529"/>
    </location>
</feature>
<dbReference type="EMBL" id="CP030840">
    <property type="protein sequence ID" value="AXC13477.1"/>
    <property type="molecule type" value="Genomic_DNA"/>
</dbReference>
<feature type="transmembrane region" description="Helical" evidence="6">
    <location>
        <begin position="144"/>
        <end position="164"/>
    </location>
</feature>
<feature type="transmembrane region" description="Helical" evidence="6">
    <location>
        <begin position="217"/>
        <end position="232"/>
    </location>
</feature>
<evidence type="ECO:0000256" key="3">
    <source>
        <dbReference type="ARBA" id="ARBA00022692"/>
    </source>
</evidence>
<evidence type="ECO:0000256" key="2">
    <source>
        <dbReference type="ARBA" id="ARBA00022448"/>
    </source>
</evidence>
<reference evidence="8 9" key="1">
    <citation type="journal article" date="2018" name="Front. Microbiol.">
        <title>Hydrolytic Capabilities as a Key to Environmental Success: Chitinolytic and Cellulolytic Acidobacteria From Acidic Sub-arctic Soils and Boreal Peatlands.</title>
        <authorList>
            <person name="Belova S.E."/>
            <person name="Ravin N.V."/>
            <person name="Pankratov T.A."/>
            <person name="Rakitin A.L."/>
            <person name="Ivanova A.A."/>
            <person name="Beletsky A.V."/>
            <person name="Mardanov A.V."/>
            <person name="Sinninghe Damste J.S."/>
            <person name="Dedysh S.N."/>
        </authorList>
    </citation>
    <scope>NUCLEOTIDE SEQUENCE [LARGE SCALE GENOMIC DNA]</scope>
    <source>
        <strain evidence="8 9">SBC82</strain>
    </source>
</reference>
<feature type="transmembrane region" description="Helical" evidence="6">
    <location>
        <begin position="21"/>
        <end position="42"/>
    </location>
</feature>
<gene>
    <name evidence="8" type="ORF">ACPOL_4200</name>
</gene>
<dbReference type="Pfam" id="PF07690">
    <property type="entry name" value="MFS_1"/>
    <property type="match status" value="1"/>
</dbReference>
<feature type="transmembrane region" description="Helical" evidence="6">
    <location>
        <begin position="90"/>
        <end position="109"/>
    </location>
</feature>
<dbReference type="InterPro" id="IPR036259">
    <property type="entry name" value="MFS_trans_sf"/>
</dbReference>
<dbReference type="GO" id="GO:0016020">
    <property type="term" value="C:membrane"/>
    <property type="evidence" value="ECO:0007669"/>
    <property type="project" value="UniProtKB-SubCell"/>
</dbReference>
<keyword evidence="4 6" id="KW-1133">Transmembrane helix</keyword>
<keyword evidence="3 6" id="KW-0812">Transmembrane</keyword>
<dbReference type="AlphaFoldDB" id="A0A2Z5G434"/>
<dbReference type="Proteomes" id="UP000253606">
    <property type="component" value="Chromosome"/>
</dbReference>
<feature type="transmembrane region" description="Helical" evidence="6">
    <location>
        <begin position="244"/>
        <end position="262"/>
    </location>
</feature>
<keyword evidence="9" id="KW-1185">Reference proteome</keyword>
<dbReference type="InterPro" id="IPR011701">
    <property type="entry name" value="MFS"/>
</dbReference>
<proteinExistence type="predicted"/>
<dbReference type="PANTHER" id="PTHR42718:SF9">
    <property type="entry name" value="MAJOR FACILITATOR SUPERFAMILY MULTIDRUG TRANSPORTER MFSC"/>
    <property type="match status" value="1"/>
</dbReference>
<evidence type="ECO:0000256" key="6">
    <source>
        <dbReference type="SAM" id="Phobius"/>
    </source>
</evidence>
<evidence type="ECO:0000313" key="9">
    <source>
        <dbReference type="Proteomes" id="UP000253606"/>
    </source>
</evidence>
<organism evidence="8 9">
    <name type="scientific">Acidisarcina polymorpha</name>
    <dbReference type="NCBI Taxonomy" id="2211140"/>
    <lineage>
        <taxon>Bacteria</taxon>
        <taxon>Pseudomonadati</taxon>
        <taxon>Acidobacteriota</taxon>
        <taxon>Terriglobia</taxon>
        <taxon>Terriglobales</taxon>
        <taxon>Acidobacteriaceae</taxon>
        <taxon>Acidisarcina</taxon>
    </lineage>
</organism>
<feature type="transmembrane region" description="Helical" evidence="6">
    <location>
        <begin position="319"/>
        <end position="340"/>
    </location>
</feature>
<evidence type="ECO:0000256" key="1">
    <source>
        <dbReference type="ARBA" id="ARBA00004141"/>
    </source>
</evidence>
<dbReference type="RefSeq" id="WP_236656886.1">
    <property type="nucleotide sequence ID" value="NZ_CP030840.1"/>
</dbReference>
<comment type="subcellular location">
    <subcellularLocation>
        <location evidence="1">Membrane</location>
        <topology evidence="1">Multi-pass membrane protein</topology>
    </subcellularLocation>
</comment>
<dbReference type="Gene3D" id="1.20.1250.20">
    <property type="entry name" value="MFS general substrate transporter like domains"/>
    <property type="match status" value="2"/>
</dbReference>
<accession>A0A2Z5G434</accession>
<keyword evidence="5 6" id="KW-0472">Membrane</keyword>
<evidence type="ECO:0000259" key="7">
    <source>
        <dbReference type="PROSITE" id="PS50850"/>
    </source>
</evidence>
<sequence length="542" mass="58744">MSDPASPPSAVPASRVITTHPMLGVFGVLFGAMIATCTGRLISVGLADLRGALHLGFDEASWIGTAFNASLMFIGPFSVYLGGLLGARRVLLACASLFTVVSLLLPFAANLPIMLALLVLAGLTAGTFYPLTLSFVLRNLPMRYVLIGIATYAMDIVFTTNFATTLEAWYMDHLSWHWIFWSGAALTPVMMVLIYFGIPWQPLPQPKEGQPKPNWRGFLYASLGLSLLYMALDQGQRLDWLHSGTIIGLIVSGAFLILVTVIRRLVMPNPMVNFKFLARRNTLLLGIVLFFFRFIMLSTVVLIPSYLSSAKGYIALQTGPVLLWVALPQILCGFLAMYLLQYVDARLILTAGFAMVAMGCLVNAHLSSEWSGGNFWFSQAVLAMGFAFAFNGMVGAIILEVINTGALSRPIDVLTFAGYFQTVRLLGGEIGAAYMQHFIPVREQFHSNILGLGVDLGRSTTDQRLLGLRAAMASHSPGLATATARAAEILGLQVRQQAFTLAITDGFLLVASSVICCLLVIACMQRVPTQYKQVISAPVVPA</sequence>
<evidence type="ECO:0000313" key="8">
    <source>
        <dbReference type="EMBL" id="AXC13477.1"/>
    </source>
</evidence>
<feature type="transmembrane region" description="Helical" evidence="6">
    <location>
        <begin position="347"/>
        <end position="364"/>
    </location>
</feature>
<feature type="transmembrane region" description="Helical" evidence="6">
    <location>
        <begin position="498"/>
        <end position="522"/>
    </location>
</feature>